<dbReference type="InterPro" id="IPR027974">
    <property type="entry name" value="DUF4470"/>
</dbReference>
<protein>
    <recommendedName>
        <fullName evidence="9">DUF4470 domain-containing protein</fullName>
    </recommendedName>
</protein>
<name>A0A0G4FFD7_9ALVE</name>
<evidence type="ECO:0000313" key="8">
    <source>
        <dbReference type="EMBL" id="CEM11894.1"/>
    </source>
</evidence>
<evidence type="ECO:0000256" key="1">
    <source>
        <dbReference type="ARBA" id="ARBA00004496"/>
    </source>
</evidence>
<dbReference type="PANTHER" id="PTHR22118">
    <property type="entry name" value="DYNEIN ASSEMBLY FACTOR 3, AXONEMAL"/>
    <property type="match status" value="1"/>
</dbReference>
<evidence type="ECO:0000256" key="4">
    <source>
        <dbReference type="ARBA" id="ARBA00022794"/>
    </source>
</evidence>
<organism evidence="8">
    <name type="scientific">Chromera velia CCMP2878</name>
    <dbReference type="NCBI Taxonomy" id="1169474"/>
    <lineage>
        <taxon>Eukaryota</taxon>
        <taxon>Sar</taxon>
        <taxon>Alveolata</taxon>
        <taxon>Colpodellida</taxon>
        <taxon>Chromeraceae</taxon>
        <taxon>Chromera</taxon>
    </lineage>
</organism>
<dbReference type="InterPro" id="IPR028235">
    <property type="entry name" value="DNAAF3_C"/>
</dbReference>
<keyword evidence="3" id="KW-0963">Cytoplasm</keyword>
<feature type="compositionally biased region" description="Basic and acidic residues" evidence="5">
    <location>
        <begin position="386"/>
        <end position="395"/>
    </location>
</feature>
<evidence type="ECO:0000256" key="2">
    <source>
        <dbReference type="ARBA" id="ARBA00010449"/>
    </source>
</evidence>
<feature type="domain" description="Dynein assembly factor 3 C-terminal" evidence="7">
    <location>
        <begin position="172"/>
        <end position="565"/>
    </location>
</feature>
<evidence type="ECO:0000256" key="5">
    <source>
        <dbReference type="SAM" id="MobiDB-lite"/>
    </source>
</evidence>
<dbReference type="AlphaFoldDB" id="A0A0G4FFD7"/>
<dbReference type="Pfam" id="PF14737">
    <property type="entry name" value="DUF4470"/>
    <property type="match status" value="1"/>
</dbReference>
<dbReference type="GO" id="GO:0070286">
    <property type="term" value="P:axonemal dynein complex assembly"/>
    <property type="evidence" value="ECO:0007669"/>
    <property type="project" value="InterPro"/>
</dbReference>
<evidence type="ECO:0008006" key="9">
    <source>
        <dbReference type="Google" id="ProtNLM"/>
    </source>
</evidence>
<feature type="domain" description="DUF4470" evidence="6">
    <location>
        <begin position="25"/>
        <end position="140"/>
    </location>
</feature>
<gene>
    <name evidence="8" type="ORF">Cvel_16698</name>
</gene>
<accession>A0A0G4FFD7</accession>
<comment type="similarity">
    <text evidence="2">Belongs to the DNAAF3 family.</text>
</comment>
<dbReference type="Pfam" id="PF14740">
    <property type="entry name" value="DUF4471"/>
    <property type="match status" value="1"/>
</dbReference>
<sequence length="633" mass="71389">MSSTQQPKMKPFYGDGLEGMGFLHFWGYTPATDLLSSSPQKKCCSQMAEVNQEIEDKEEEERPLRVFVSGGADLRHVLLTAARIHDKEGKAKREIEFFIHENDPETLARQLLFLEIVCNTEIPSRERADIYLECLGNTLLRERVACYMSDRVNELTDLVCEEGEGRLREIVNVSLLKQKDKDRITDAFARWTLKAPSFDVEQLRDQRCRGAYGVRFDHRVNLFDWDYTSNLKAAAPTIHWLQYKQFRLSGVAFDSPLGTYTHPNKSLQSYVQGSHKTDRTKIMVRGYWGDLIVSPYISFGVDCCTDSESDRKRLFKVVNTQQRHHAEEISRFNVFALLSEIETGQAARLPEETEAEQTYPFKSPLEEVFPASSEEKSKGAPSSSTDDAKKKEESLPKIVEISEEEEEEEKDKEAAVASGAENIGSNDKQKEGTPEKPPLPLLLRENTFRLFPLVGDMSSCLDRCKSRLSASNIGIEEDEEEEEEKDDPLFDAVFLAALNSSCFLKPEEETEEEGKKNGSSALLQSLRPGASLFAETLKFHSQLNGASRLRFREKLYEAATRHGMEVQGNVRKSVFPLEGKPAPCAENALKKQTECALAEASAPPILCFRKPSKSADLKEGLVEDSPERGIVQN</sequence>
<dbReference type="VEuPathDB" id="CryptoDB:Cvel_16698"/>
<evidence type="ECO:0000259" key="6">
    <source>
        <dbReference type="Pfam" id="PF14737"/>
    </source>
</evidence>
<proteinExistence type="inferred from homology"/>
<reference evidence="8" key="1">
    <citation type="submission" date="2014-11" db="EMBL/GenBank/DDBJ databases">
        <authorList>
            <person name="Otto D Thomas"/>
            <person name="Naeem Raeece"/>
        </authorList>
    </citation>
    <scope>NUCLEOTIDE SEQUENCE</scope>
</reference>
<dbReference type="EMBL" id="CDMZ01000327">
    <property type="protein sequence ID" value="CEM11894.1"/>
    <property type="molecule type" value="Genomic_DNA"/>
</dbReference>
<dbReference type="GO" id="GO:0044458">
    <property type="term" value="P:motile cilium assembly"/>
    <property type="evidence" value="ECO:0007669"/>
    <property type="project" value="TreeGrafter"/>
</dbReference>
<comment type="subcellular location">
    <subcellularLocation>
        <location evidence="1">Cytoplasm</location>
    </subcellularLocation>
</comment>
<dbReference type="PANTHER" id="PTHR22118:SF14">
    <property type="entry name" value="DYNEIN AXONEMAL ASSEMBLY FACTOR 3"/>
    <property type="match status" value="1"/>
</dbReference>
<feature type="region of interest" description="Disordered" evidence="5">
    <location>
        <begin position="369"/>
        <end position="441"/>
    </location>
</feature>
<keyword evidence="4" id="KW-0970">Cilium biogenesis/degradation</keyword>
<evidence type="ECO:0000259" key="7">
    <source>
        <dbReference type="Pfam" id="PF14740"/>
    </source>
</evidence>
<evidence type="ECO:0000256" key="3">
    <source>
        <dbReference type="ARBA" id="ARBA00022490"/>
    </source>
</evidence>
<dbReference type="InterPro" id="IPR039304">
    <property type="entry name" value="DNAAF3"/>
</dbReference>
<dbReference type="PhylomeDB" id="A0A0G4FFD7"/>
<feature type="compositionally biased region" description="Acidic residues" evidence="5">
    <location>
        <begin position="401"/>
        <end position="410"/>
    </location>
</feature>
<dbReference type="GO" id="GO:0005737">
    <property type="term" value="C:cytoplasm"/>
    <property type="evidence" value="ECO:0007669"/>
    <property type="project" value="UniProtKB-SubCell"/>
</dbReference>